<dbReference type="RefSeq" id="WP_194702149.1">
    <property type="nucleotide sequence ID" value="NZ_JADKNH010000007.1"/>
</dbReference>
<dbReference type="SMART" id="SM00530">
    <property type="entry name" value="HTH_XRE"/>
    <property type="match status" value="1"/>
</dbReference>
<gene>
    <name evidence="3" type="ORF">ISU02_12375</name>
</gene>
<dbReference type="InterPro" id="IPR010982">
    <property type="entry name" value="Lambda_DNA-bd_dom_sf"/>
</dbReference>
<organism evidence="3 4">
    <name type="scientific">Fusibacter ferrireducens</name>
    <dbReference type="NCBI Taxonomy" id="2785058"/>
    <lineage>
        <taxon>Bacteria</taxon>
        <taxon>Bacillati</taxon>
        <taxon>Bacillota</taxon>
        <taxon>Clostridia</taxon>
        <taxon>Eubacteriales</taxon>
        <taxon>Eubacteriales Family XII. Incertae Sedis</taxon>
        <taxon>Fusibacter</taxon>
    </lineage>
</organism>
<dbReference type="EMBL" id="JADKNH010000007">
    <property type="protein sequence ID" value="MBF4693908.1"/>
    <property type="molecule type" value="Genomic_DNA"/>
</dbReference>
<dbReference type="PANTHER" id="PTHR46797:SF1">
    <property type="entry name" value="METHYLPHOSPHONATE SYNTHASE"/>
    <property type="match status" value="1"/>
</dbReference>
<reference evidence="3 4" key="1">
    <citation type="submission" date="2020-11" db="EMBL/GenBank/DDBJ databases">
        <title>Fusibacter basophilias sp. nov.</title>
        <authorList>
            <person name="Qiu D."/>
        </authorList>
    </citation>
    <scope>NUCLEOTIDE SEQUENCE [LARGE SCALE GENOMIC DNA]</scope>
    <source>
        <strain evidence="3 4">Q10-2</strain>
    </source>
</reference>
<sequence length="106" mass="12171">MDFKSKLKKKRQELNLTLEEVAKRVGVSAATIQRYESGEIKNLRNDKVKRLADALEVTPNYLMDWGEDDSDINTIAAHALSDLTTDEQKKVLEFAQFIKSQRDKND</sequence>
<evidence type="ECO:0000259" key="2">
    <source>
        <dbReference type="PROSITE" id="PS50943"/>
    </source>
</evidence>
<dbReference type="SUPFAM" id="SSF47413">
    <property type="entry name" value="lambda repressor-like DNA-binding domains"/>
    <property type="match status" value="1"/>
</dbReference>
<evidence type="ECO:0000313" key="4">
    <source>
        <dbReference type="Proteomes" id="UP000614200"/>
    </source>
</evidence>
<feature type="domain" description="HTH cro/C1-type" evidence="2">
    <location>
        <begin position="7"/>
        <end position="62"/>
    </location>
</feature>
<dbReference type="Gene3D" id="1.10.260.40">
    <property type="entry name" value="lambda repressor-like DNA-binding domains"/>
    <property type="match status" value="1"/>
</dbReference>
<protein>
    <submittedName>
        <fullName evidence="3">Helix-turn-helix transcriptional regulator</fullName>
    </submittedName>
</protein>
<dbReference type="InterPro" id="IPR050807">
    <property type="entry name" value="TransReg_Diox_bact_type"/>
</dbReference>
<evidence type="ECO:0000313" key="3">
    <source>
        <dbReference type="EMBL" id="MBF4693908.1"/>
    </source>
</evidence>
<comment type="caution">
    <text evidence="3">The sequence shown here is derived from an EMBL/GenBank/DDBJ whole genome shotgun (WGS) entry which is preliminary data.</text>
</comment>
<dbReference type="InterPro" id="IPR001387">
    <property type="entry name" value="Cro/C1-type_HTH"/>
</dbReference>
<dbReference type="Pfam" id="PF01381">
    <property type="entry name" value="HTH_3"/>
    <property type="match status" value="1"/>
</dbReference>
<dbReference type="PROSITE" id="PS50943">
    <property type="entry name" value="HTH_CROC1"/>
    <property type="match status" value="1"/>
</dbReference>
<name>A0ABR9ZTZ0_9FIRM</name>
<dbReference type="CDD" id="cd00093">
    <property type="entry name" value="HTH_XRE"/>
    <property type="match status" value="1"/>
</dbReference>
<keyword evidence="1" id="KW-0238">DNA-binding</keyword>
<accession>A0ABR9ZTZ0</accession>
<keyword evidence="4" id="KW-1185">Reference proteome</keyword>
<evidence type="ECO:0000256" key="1">
    <source>
        <dbReference type="ARBA" id="ARBA00023125"/>
    </source>
</evidence>
<dbReference type="PANTHER" id="PTHR46797">
    <property type="entry name" value="HTH-TYPE TRANSCRIPTIONAL REGULATOR"/>
    <property type="match status" value="1"/>
</dbReference>
<dbReference type="Proteomes" id="UP000614200">
    <property type="component" value="Unassembled WGS sequence"/>
</dbReference>
<proteinExistence type="predicted"/>